<gene>
    <name evidence="1" type="ordered locus">Spea_1287</name>
</gene>
<evidence type="ECO:0000313" key="1">
    <source>
        <dbReference type="EMBL" id="ABV86614.1"/>
    </source>
</evidence>
<dbReference type="Proteomes" id="UP000002608">
    <property type="component" value="Chromosome"/>
</dbReference>
<protein>
    <submittedName>
        <fullName evidence="1">Uncharacterized protein</fullName>
    </submittedName>
</protein>
<keyword evidence="2" id="KW-1185">Reference proteome</keyword>
<proteinExistence type="predicted"/>
<organism evidence="1 2">
    <name type="scientific">Shewanella pealeana (strain ATCC 700345 / ANG-SQ1)</name>
    <dbReference type="NCBI Taxonomy" id="398579"/>
    <lineage>
        <taxon>Bacteria</taxon>
        <taxon>Pseudomonadati</taxon>
        <taxon>Pseudomonadota</taxon>
        <taxon>Gammaproteobacteria</taxon>
        <taxon>Alteromonadales</taxon>
        <taxon>Shewanellaceae</taxon>
        <taxon>Shewanella</taxon>
    </lineage>
</organism>
<name>A8H227_SHEPA</name>
<dbReference type="RefSeq" id="WP_012154540.1">
    <property type="nucleotide sequence ID" value="NC_009901.1"/>
</dbReference>
<dbReference type="KEGG" id="spl:Spea_1287"/>
<dbReference type="STRING" id="398579.Spea_1287"/>
<accession>A8H227</accession>
<dbReference type="AlphaFoldDB" id="A8H227"/>
<evidence type="ECO:0000313" key="2">
    <source>
        <dbReference type="Proteomes" id="UP000002608"/>
    </source>
</evidence>
<dbReference type="EMBL" id="CP000851">
    <property type="protein sequence ID" value="ABV86614.1"/>
    <property type="molecule type" value="Genomic_DNA"/>
</dbReference>
<sequence>MLAEYKQNPQAVAQASGLSDDEIQAVISGDVSPLKSVSGGNSIRGFMVVYANMK</sequence>
<dbReference type="HOGENOM" id="CLU_201126_1_0_6"/>
<reference evidence="1 2" key="1">
    <citation type="submission" date="2007-10" db="EMBL/GenBank/DDBJ databases">
        <title>Complete sequence of Shewanella pealeana ATCC 700345.</title>
        <authorList>
            <consortium name="US DOE Joint Genome Institute"/>
            <person name="Copeland A."/>
            <person name="Lucas S."/>
            <person name="Lapidus A."/>
            <person name="Barry K."/>
            <person name="Glavina del Rio T."/>
            <person name="Dalin E."/>
            <person name="Tice H."/>
            <person name="Pitluck S."/>
            <person name="Chertkov O."/>
            <person name="Brettin T."/>
            <person name="Bruce D."/>
            <person name="Detter J.C."/>
            <person name="Han C."/>
            <person name="Schmutz J."/>
            <person name="Larimer F."/>
            <person name="Land M."/>
            <person name="Hauser L."/>
            <person name="Kyrpides N."/>
            <person name="Kim E."/>
            <person name="Zhao J.-S.Z."/>
            <person name="Manno D."/>
            <person name="Hawari J."/>
            <person name="Richardson P."/>
        </authorList>
    </citation>
    <scope>NUCLEOTIDE SEQUENCE [LARGE SCALE GENOMIC DNA]</scope>
    <source>
        <strain evidence="2">ATCC 700345 / ANG-SQ1</strain>
    </source>
</reference>